<gene>
    <name evidence="1" type="ORF">PDIGIT_LOCUS14251</name>
</gene>
<dbReference type="Proteomes" id="UP001152607">
    <property type="component" value="Unassembled WGS sequence"/>
</dbReference>
<evidence type="ECO:0000313" key="1">
    <source>
        <dbReference type="EMBL" id="CAI6341063.1"/>
    </source>
</evidence>
<dbReference type="EMBL" id="CAOQHR010000011">
    <property type="protein sequence ID" value="CAI6341063.1"/>
    <property type="molecule type" value="Genomic_DNA"/>
</dbReference>
<reference evidence="1" key="1">
    <citation type="submission" date="2023-01" db="EMBL/GenBank/DDBJ databases">
        <authorList>
            <person name="Van Ghelder C."/>
            <person name="Rancurel C."/>
        </authorList>
    </citation>
    <scope>NUCLEOTIDE SEQUENCE</scope>
    <source>
        <strain evidence="1">CNCM I-4278</strain>
    </source>
</reference>
<comment type="caution">
    <text evidence="1">The sequence shown here is derived from an EMBL/GenBank/DDBJ whole genome shotgun (WGS) entry which is preliminary data.</text>
</comment>
<accession>A0A9W4UQE8</accession>
<proteinExistence type="predicted"/>
<protein>
    <submittedName>
        <fullName evidence="1">Uncharacterized protein</fullName>
    </submittedName>
</protein>
<dbReference type="AlphaFoldDB" id="A0A9W4UQE8"/>
<organism evidence="1 2">
    <name type="scientific">Periconia digitata</name>
    <dbReference type="NCBI Taxonomy" id="1303443"/>
    <lineage>
        <taxon>Eukaryota</taxon>
        <taxon>Fungi</taxon>
        <taxon>Dikarya</taxon>
        <taxon>Ascomycota</taxon>
        <taxon>Pezizomycotina</taxon>
        <taxon>Dothideomycetes</taxon>
        <taxon>Pleosporomycetidae</taxon>
        <taxon>Pleosporales</taxon>
        <taxon>Massarineae</taxon>
        <taxon>Periconiaceae</taxon>
        <taxon>Periconia</taxon>
    </lineage>
</organism>
<sequence>MILHGSRESSCKYLIRVLPLKIDLVSSFSIPRLILINANHHLLYPYPQRTSPKQDYSIQNASRWSLLLLARMRERSLR</sequence>
<evidence type="ECO:0000313" key="2">
    <source>
        <dbReference type="Proteomes" id="UP001152607"/>
    </source>
</evidence>
<name>A0A9W4UQE8_9PLEO</name>
<keyword evidence="2" id="KW-1185">Reference proteome</keyword>